<dbReference type="PATRIC" id="fig|1230458.4.peg.2135"/>
<organism evidence="2 3">
    <name type="scientific">Natrialba taiwanensis DSM 12281</name>
    <dbReference type="NCBI Taxonomy" id="1230458"/>
    <lineage>
        <taxon>Archaea</taxon>
        <taxon>Methanobacteriati</taxon>
        <taxon>Methanobacteriota</taxon>
        <taxon>Stenosarchaea group</taxon>
        <taxon>Halobacteria</taxon>
        <taxon>Halobacteriales</taxon>
        <taxon>Natrialbaceae</taxon>
        <taxon>Natrialba</taxon>
    </lineage>
</organism>
<sequence>MSVNPNQQTEQQTPESGLRFDRAWFVREAEKGVTPTDPDWNLYSDRLVSTEGDLDPGLERLDGLGTPDPAEFGRAIEENEVTIAYSLQQAVVDASGEPVDAVYDALTRNQANQIPNTHSMVGRDNNPSPGPNDPDGAEGQRRYLVMQGGKADATMEPDATEADPVPVELTYMGEKVRSYHIYQPEGSTLLALQSTDDSDTMTVTIEDEGAATTDEITLNGTTPVSTTVEFDNIDAFELSEPATGDVTLHINDGTDADPTVGSELSKLDGGVTLADGGGEREGDTGVPALGAGSAPSPIDQPFEDFCGSIFNFAFDGNAPDPDLNNITLEVANNLEARPSGDGGGCRPSIEEGNREITIEANVVGERASHDILRSAYTNNPADMGWELSRTIFTFPSSRCTEAPAFARESDEAYAETDGTWESIGVELQNNA</sequence>
<comment type="caution">
    <text evidence="2">The sequence shown here is derived from an EMBL/GenBank/DDBJ whole genome shotgun (WGS) entry which is preliminary data.</text>
</comment>
<accession>L9ZY92</accession>
<proteinExistence type="predicted"/>
<dbReference type="EMBL" id="AOIL01000037">
    <property type="protein sequence ID" value="ELY91475.1"/>
    <property type="molecule type" value="Genomic_DNA"/>
</dbReference>
<reference evidence="2 3" key="1">
    <citation type="journal article" date="2014" name="PLoS Genet.">
        <title>Phylogenetically driven sequencing of extremely halophilic archaea reveals strategies for static and dynamic osmo-response.</title>
        <authorList>
            <person name="Becker E.A."/>
            <person name="Seitzer P.M."/>
            <person name="Tritt A."/>
            <person name="Larsen D."/>
            <person name="Krusor M."/>
            <person name="Yao A.I."/>
            <person name="Wu D."/>
            <person name="Madern D."/>
            <person name="Eisen J.A."/>
            <person name="Darling A.E."/>
            <person name="Facciotti M.T."/>
        </authorList>
    </citation>
    <scope>NUCLEOTIDE SEQUENCE [LARGE SCALE GENOMIC DNA]</scope>
    <source>
        <strain evidence="2 3">DSM 12281</strain>
    </source>
</reference>
<dbReference type="RefSeq" id="WP_006825877.1">
    <property type="nucleotide sequence ID" value="NZ_AOIL01000037.1"/>
</dbReference>
<dbReference type="Proteomes" id="UP000011648">
    <property type="component" value="Unassembled WGS sequence"/>
</dbReference>
<protein>
    <submittedName>
        <fullName evidence="2">Uncharacterized protein</fullName>
    </submittedName>
</protein>
<gene>
    <name evidence="2" type="ORF">C484_10621</name>
</gene>
<evidence type="ECO:0000313" key="2">
    <source>
        <dbReference type="EMBL" id="ELY91475.1"/>
    </source>
</evidence>
<dbReference type="OrthoDB" id="201896at2157"/>
<dbReference type="STRING" id="1230458.C484_10621"/>
<evidence type="ECO:0000313" key="3">
    <source>
        <dbReference type="Proteomes" id="UP000011648"/>
    </source>
</evidence>
<feature type="region of interest" description="Disordered" evidence="1">
    <location>
        <begin position="111"/>
        <end position="139"/>
    </location>
</feature>
<dbReference type="AlphaFoldDB" id="L9ZY92"/>
<evidence type="ECO:0000256" key="1">
    <source>
        <dbReference type="SAM" id="MobiDB-lite"/>
    </source>
</evidence>
<keyword evidence="3" id="KW-1185">Reference proteome</keyword>
<name>L9ZY92_9EURY</name>